<dbReference type="OrthoDB" id="10537407at2759"/>
<name>A0A4U5LPL9_STECR</name>
<evidence type="ECO:0000313" key="3">
    <source>
        <dbReference type="Proteomes" id="UP000298663"/>
    </source>
</evidence>
<keyword evidence="1" id="KW-0472">Membrane</keyword>
<proteinExistence type="predicted"/>
<evidence type="ECO:0008006" key="4">
    <source>
        <dbReference type="Google" id="ProtNLM"/>
    </source>
</evidence>
<dbReference type="Proteomes" id="UP000298663">
    <property type="component" value="Unassembled WGS sequence"/>
</dbReference>
<keyword evidence="1" id="KW-0812">Transmembrane</keyword>
<feature type="transmembrane region" description="Helical" evidence="1">
    <location>
        <begin position="221"/>
        <end position="244"/>
    </location>
</feature>
<reference evidence="2 3" key="1">
    <citation type="journal article" date="2015" name="Genome Biol.">
        <title>Comparative genomics of Steinernema reveals deeply conserved gene regulatory networks.</title>
        <authorList>
            <person name="Dillman A.R."/>
            <person name="Macchietto M."/>
            <person name="Porter C.F."/>
            <person name="Rogers A."/>
            <person name="Williams B."/>
            <person name="Antoshechkin I."/>
            <person name="Lee M.M."/>
            <person name="Goodwin Z."/>
            <person name="Lu X."/>
            <person name="Lewis E.E."/>
            <person name="Goodrich-Blair H."/>
            <person name="Stock S.P."/>
            <person name="Adams B.J."/>
            <person name="Sternberg P.W."/>
            <person name="Mortazavi A."/>
        </authorList>
    </citation>
    <scope>NUCLEOTIDE SEQUENCE [LARGE SCALE GENOMIC DNA]</scope>
    <source>
        <strain evidence="2 3">ALL</strain>
    </source>
</reference>
<accession>A0A4U5LPL9</accession>
<sequence>MPLPHAETLVMDTLYVIGGLLFVSLSVLLIFVNTILLFVLCRYEEFSTCTYRITKNMCFSSMIQLVVFLIGGIMTLSGTTFHNTFEKICGAVLCSTFLVYFGLSATLAFDRLLIFLSFSLTVNHSASLALLALTWIFGLAYFVTTLTPDYNFLYANHFKFLGWNYNLNSFSLRLAEFELYYDFITLGVSLTFYVIIVIVLFRGRNSSSALTTWQAELRVLVVAVSTFLYELFLVLCGFFGSGFISQYPFLPVLFTVIWIVDCGFFAIVTLLINT</sequence>
<dbReference type="SUPFAM" id="SSF81321">
    <property type="entry name" value="Family A G protein-coupled receptor-like"/>
    <property type="match status" value="1"/>
</dbReference>
<dbReference type="EMBL" id="AZBU02000014">
    <property type="protein sequence ID" value="TKR57871.1"/>
    <property type="molecule type" value="Genomic_DNA"/>
</dbReference>
<feature type="transmembrane region" description="Helical" evidence="1">
    <location>
        <begin position="179"/>
        <end position="201"/>
    </location>
</feature>
<feature type="transmembrane region" description="Helical" evidence="1">
    <location>
        <begin position="15"/>
        <end position="41"/>
    </location>
</feature>
<feature type="transmembrane region" description="Helical" evidence="1">
    <location>
        <begin position="62"/>
        <end position="82"/>
    </location>
</feature>
<reference evidence="2 3" key="2">
    <citation type="journal article" date="2019" name="G3 (Bethesda)">
        <title>Hybrid Assembly of the Genome of the Entomopathogenic Nematode Steinernema carpocapsae Identifies the X-Chromosome.</title>
        <authorList>
            <person name="Serra L."/>
            <person name="Macchietto M."/>
            <person name="Macias-Munoz A."/>
            <person name="McGill C.J."/>
            <person name="Rodriguez I.M."/>
            <person name="Rodriguez B."/>
            <person name="Murad R."/>
            <person name="Mortazavi A."/>
        </authorList>
    </citation>
    <scope>NUCLEOTIDE SEQUENCE [LARGE SCALE GENOMIC DNA]</scope>
    <source>
        <strain evidence="2 3">ALL</strain>
    </source>
</reference>
<keyword evidence="3" id="KW-1185">Reference proteome</keyword>
<feature type="transmembrane region" description="Helical" evidence="1">
    <location>
        <begin position="121"/>
        <end position="143"/>
    </location>
</feature>
<keyword evidence="1" id="KW-1133">Transmembrane helix</keyword>
<evidence type="ECO:0000256" key="1">
    <source>
        <dbReference type="SAM" id="Phobius"/>
    </source>
</evidence>
<evidence type="ECO:0000313" key="2">
    <source>
        <dbReference type="EMBL" id="TKR57871.1"/>
    </source>
</evidence>
<protein>
    <recommendedName>
        <fullName evidence="4">7TM GPCR serpentine receptor class x (Srx) domain-containing protein</fullName>
    </recommendedName>
</protein>
<dbReference type="AlphaFoldDB" id="A0A4U5LPL9"/>
<comment type="caution">
    <text evidence="2">The sequence shown here is derived from an EMBL/GenBank/DDBJ whole genome shotgun (WGS) entry which is preliminary data.</text>
</comment>
<feature type="transmembrane region" description="Helical" evidence="1">
    <location>
        <begin position="250"/>
        <end position="272"/>
    </location>
</feature>
<feature type="transmembrane region" description="Helical" evidence="1">
    <location>
        <begin position="88"/>
        <end position="109"/>
    </location>
</feature>
<organism evidence="2 3">
    <name type="scientific">Steinernema carpocapsae</name>
    <name type="common">Entomopathogenic nematode</name>
    <dbReference type="NCBI Taxonomy" id="34508"/>
    <lineage>
        <taxon>Eukaryota</taxon>
        <taxon>Metazoa</taxon>
        <taxon>Ecdysozoa</taxon>
        <taxon>Nematoda</taxon>
        <taxon>Chromadorea</taxon>
        <taxon>Rhabditida</taxon>
        <taxon>Tylenchina</taxon>
        <taxon>Panagrolaimomorpha</taxon>
        <taxon>Strongyloidoidea</taxon>
        <taxon>Steinernematidae</taxon>
        <taxon>Steinernema</taxon>
    </lineage>
</organism>
<gene>
    <name evidence="2" type="ORF">L596_030516</name>
</gene>